<organism evidence="8">
    <name type="scientific">Cacopsylla melanoneura</name>
    <dbReference type="NCBI Taxonomy" id="428564"/>
    <lineage>
        <taxon>Eukaryota</taxon>
        <taxon>Metazoa</taxon>
        <taxon>Ecdysozoa</taxon>
        <taxon>Arthropoda</taxon>
        <taxon>Hexapoda</taxon>
        <taxon>Insecta</taxon>
        <taxon>Pterygota</taxon>
        <taxon>Neoptera</taxon>
        <taxon>Paraneoptera</taxon>
        <taxon>Hemiptera</taxon>
        <taxon>Sternorrhyncha</taxon>
        <taxon>Psylloidea</taxon>
        <taxon>Psyllidae</taxon>
        <taxon>Psyllinae</taxon>
        <taxon>Cacopsylla</taxon>
    </lineage>
</organism>
<dbReference type="GO" id="GO:0003677">
    <property type="term" value="F:DNA binding"/>
    <property type="evidence" value="ECO:0007669"/>
    <property type="project" value="UniProtKB-UniRule"/>
</dbReference>
<dbReference type="GO" id="GO:0008270">
    <property type="term" value="F:zinc ion binding"/>
    <property type="evidence" value="ECO:0007669"/>
    <property type="project" value="UniProtKB-KW"/>
</dbReference>
<dbReference type="EMBL" id="HBUF01235228">
    <property type="protein sequence ID" value="CAG6674961.1"/>
    <property type="molecule type" value="Transcribed_RNA"/>
</dbReference>
<evidence type="ECO:0000256" key="3">
    <source>
        <dbReference type="ARBA" id="ARBA00022833"/>
    </source>
</evidence>
<evidence type="ECO:0000256" key="2">
    <source>
        <dbReference type="ARBA" id="ARBA00022771"/>
    </source>
</evidence>
<protein>
    <recommendedName>
        <fullName evidence="7">THAP-type domain-containing protein</fullName>
    </recommendedName>
</protein>
<sequence>MDGGSTSKGGTNIPIPMDKLPEYNKLGPYAKTNPIKSLVTPYYCFVPKCKNTTKTAPEKMFIHVPSNKKRRDLWATLACRDLKSVSIKSNLTICEDHFDVQNDIDNYMRLKLGFTRTIKIKPDAFPQYFDCQGRSRRPKESTGNSALDKKRRLQLVLEAIRNRDEEIEKEKERIEREKEREKQKQREIEEAEERSSKFLEVTRDRLEAGKYIVMRRHLLDIRCHKSTQTDTPEMVSRGIQSRPLSATKRIDTATLLQTRPQKSKSSQTSPKRRKLLYFSDVYSSSSEDETESDGDDPLFVVNEAKLNNCDSRSSSDSTISDTDEKIK</sequence>
<keyword evidence="3" id="KW-0862">Zinc</keyword>
<evidence type="ECO:0000256" key="5">
    <source>
        <dbReference type="PROSITE-ProRule" id="PRU00309"/>
    </source>
</evidence>
<dbReference type="AlphaFoldDB" id="A0A8D8SS25"/>
<feature type="region of interest" description="Disordered" evidence="6">
    <location>
        <begin position="305"/>
        <end position="327"/>
    </location>
</feature>
<keyword evidence="4 5" id="KW-0238">DNA-binding</keyword>
<feature type="region of interest" description="Disordered" evidence="6">
    <location>
        <begin position="227"/>
        <end position="246"/>
    </location>
</feature>
<feature type="domain" description="THAP-type" evidence="7">
    <location>
        <begin position="40"/>
        <end position="129"/>
    </location>
</feature>
<evidence type="ECO:0000259" key="7">
    <source>
        <dbReference type="PROSITE" id="PS50950"/>
    </source>
</evidence>
<name>A0A8D8SS25_9HEMI</name>
<evidence type="ECO:0000256" key="6">
    <source>
        <dbReference type="SAM" id="MobiDB-lite"/>
    </source>
</evidence>
<reference evidence="8" key="1">
    <citation type="submission" date="2021-05" db="EMBL/GenBank/DDBJ databases">
        <authorList>
            <person name="Alioto T."/>
            <person name="Alioto T."/>
            <person name="Gomez Garrido J."/>
        </authorList>
    </citation>
    <scope>NUCLEOTIDE SEQUENCE</scope>
</reference>
<keyword evidence="1" id="KW-0479">Metal-binding</keyword>
<accession>A0A8D8SS25</accession>
<dbReference type="PROSITE" id="PS50950">
    <property type="entry name" value="ZF_THAP"/>
    <property type="match status" value="1"/>
</dbReference>
<evidence type="ECO:0000256" key="4">
    <source>
        <dbReference type="ARBA" id="ARBA00023125"/>
    </source>
</evidence>
<feature type="compositionally biased region" description="Low complexity" evidence="6">
    <location>
        <begin position="310"/>
        <end position="320"/>
    </location>
</feature>
<feature type="region of interest" description="Disordered" evidence="6">
    <location>
        <begin position="168"/>
        <end position="194"/>
    </location>
</feature>
<keyword evidence="2 5" id="KW-0863">Zinc-finger</keyword>
<evidence type="ECO:0000313" key="8">
    <source>
        <dbReference type="EMBL" id="CAG6674961.1"/>
    </source>
</evidence>
<dbReference type="Gene3D" id="6.20.210.20">
    <property type="entry name" value="THAP domain"/>
    <property type="match status" value="1"/>
</dbReference>
<proteinExistence type="predicted"/>
<dbReference type="Pfam" id="PF05485">
    <property type="entry name" value="THAP"/>
    <property type="match status" value="1"/>
</dbReference>
<dbReference type="InterPro" id="IPR038441">
    <property type="entry name" value="THAP_Znf_sf"/>
</dbReference>
<dbReference type="SMART" id="SM00980">
    <property type="entry name" value="THAP"/>
    <property type="match status" value="1"/>
</dbReference>
<dbReference type="SUPFAM" id="SSF57716">
    <property type="entry name" value="Glucocorticoid receptor-like (DNA-binding domain)"/>
    <property type="match status" value="1"/>
</dbReference>
<dbReference type="InterPro" id="IPR006612">
    <property type="entry name" value="THAP_Znf"/>
</dbReference>
<evidence type="ECO:0000256" key="1">
    <source>
        <dbReference type="ARBA" id="ARBA00022723"/>
    </source>
</evidence>